<proteinExistence type="predicted"/>
<dbReference type="RefSeq" id="XP_060322227.1">
    <property type="nucleotide sequence ID" value="XM_060468253.1"/>
</dbReference>
<comment type="caution">
    <text evidence="1">The sequence shown here is derived from an EMBL/GenBank/DDBJ whole genome shotgun (WGS) entry which is preliminary data.</text>
</comment>
<sequence length="100" mass="11733">MWTGRCWHFIRDHLPTGATLAPIIIATDKTQLTQFSGSKIAYPIHLTLGNVLTFWRRRPSQQACVLLVYLPVDKIDRNGLSKKEFSVRYQRLFHDAMRYR</sequence>
<reference evidence="1" key="1">
    <citation type="submission" date="2023-06" db="EMBL/GenBank/DDBJ databases">
        <authorList>
            <consortium name="Lawrence Berkeley National Laboratory"/>
            <person name="Ahrendt S."/>
            <person name="Sahu N."/>
            <person name="Indic B."/>
            <person name="Wong-Bajracharya J."/>
            <person name="Merenyi Z."/>
            <person name="Ke H.-M."/>
            <person name="Monk M."/>
            <person name="Kocsube S."/>
            <person name="Drula E."/>
            <person name="Lipzen A."/>
            <person name="Balint B."/>
            <person name="Henrissat B."/>
            <person name="Andreopoulos B."/>
            <person name="Martin F.M."/>
            <person name="Harder C.B."/>
            <person name="Rigling D."/>
            <person name="Ford K.L."/>
            <person name="Foster G.D."/>
            <person name="Pangilinan J."/>
            <person name="Papanicolaou A."/>
            <person name="Barry K."/>
            <person name="LaButti K."/>
            <person name="Viragh M."/>
            <person name="Koriabine M."/>
            <person name="Yan M."/>
            <person name="Riley R."/>
            <person name="Champramary S."/>
            <person name="Plett K.L."/>
            <person name="Tsai I.J."/>
            <person name="Slot J."/>
            <person name="Sipos G."/>
            <person name="Plett J."/>
            <person name="Nagy L.G."/>
            <person name="Grigoriev I.V."/>
        </authorList>
    </citation>
    <scope>NUCLEOTIDE SEQUENCE</scope>
    <source>
        <strain evidence="1">CCBAS 213</strain>
    </source>
</reference>
<dbReference type="EMBL" id="JAUEPS010000129">
    <property type="protein sequence ID" value="KAK0436305.1"/>
    <property type="molecule type" value="Genomic_DNA"/>
</dbReference>
<keyword evidence="2" id="KW-1185">Reference proteome</keyword>
<organism evidence="1 2">
    <name type="scientific">Armillaria tabescens</name>
    <name type="common">Ringless honey mushroom</name>
    <name type="synonym">Agaricus tabescens</name>
    <dbReference type="NCBI Taxonomy" id="1929756"/>
    <lineage>
        <taxon>Eukaryota</taxon>
        <taxon>Fungi</taxon>
        <taxon>Dikarya</taxon>
        <taxon>Basidiomycota</taxon>
        <taxon>Agaricomycotina</taxon>
        <taxon>Agaricomycetes</taxon>
        <taxon>Agaricomycetidae</taxon>
        <taxon>Agaricales</taxon>
        <taxon>Marasmiineae</taxon>
        <taxon>Physalacriaceae</taxon>
        <taxon>Desarmillaria</taxon>
    </lineage>
</organism>
<name>A0AA39J6E3_ARMTA</name>
<protein>
    <submittedName>
        <fullName evidence="1">Uncharacterized protein</fullName>
    </submittedName>
</protein>
<dbReference type="AlphaFoldDB" id="A0AA39J6E3"/>
<dbReference type="Proteomes" id="UP001175211">
    <property type="component" value="Unassembled WGS sequence"/>
</dbReference>
<accession>A0AA39J6E3</accession>
<dbReference type="InterPro" id="IPR041078">
    <property type="entry name" value="Plavaka"/>
</dbReference>
<evidence type="ECO:0000313" key="2">
    <source>
        <dbReference type="Proteomes" id="UP001175211"/>
    </source>
</evidence>
<dbReference type="GeneID" id="85351801"/>
<gene>
    <name evidence="1" type="ORF">EV420DRAFT_1281260</name>
</gene>
<evidence type="ECO:0000313" key="1">
    <source>
        <dbReference type="EMBL" id="KAK0436305.1"/>
    </source>
</evidence>
<dbReference type="Pfam" id="PF18759">
    <property type="entry name" value="Plavaka"/>
    <property type="match status" value="1"/>
</dbReference>